<proteinExistence type="predicted"/>
<accession>A0AAE1YDX7</accession>
<keyword evidence="3" id="KW-1185">Reference proteome</keyword>
<feature type="domain" description="DUF4283" evidence="1">
    <location>
        <begin position="36"/>
        <end position="118"/>
    </location>
</feature>
<evidence type="ECO:0000259" key="1">
    <source>
        <dbReference type="Pfam" id="PF14111"/>
    </source>
</evidence>
<dbReference type="EMBL" id="JACGWO010000004">
    <property type="protein sequence ID" value="KAK4428247.1"/>
    <property type="molecule type" value="Genomic_DNA"/>
</dbReference>
<organism evidence="2 3">
    <name type="scientific">Sesamum alatum</name>
    <dbReference type="NCBI Taxonomy" id="300844"/>
    <lineage>
        <taxon>Eukaryota</taxon>
        <taxon>Viridiplantae</taxon>
        <taxon>Streptophyta</taxon>
        <taxon>Embryophyta</taxon>
        <taxon>Tracheophyta</taxon>
        <taxon>Spermatophyta</taxon>
        <taxon>Magnoliopsida</taxon>
        <taxon>eudicotyledons</taxon>
        <taxon>Gunneridae</taxon>
        <taxon>Pentapetalae</taxon>
        <taxon>asterids</taxon>
        <taxon>lamiids</taxon>
        <taxon>Lamiales</taxon>
        <taxon>Pedaliaceae</taxon>
        <taxon>Sesamum</taxon>
    </lineage>
</organism>
<evidence type="ECO:0000313" key="3">
    <source>
        <dbReference type="Proteomes" id="UP001293254"/>
    </source>
</evidence>
<dbReference type="Pfam" id="PF14111">
    <property type="entry name" value="DUF4283"/>
    <property type="match status" value="1"/>
</dbReference>
<sequence length="120" mass="13792">MEDDLSSLKSKMKLTEEEELGLNLNFGTWMGDMTDVGYYVVGRLLTSKPTKLDFLRGTLTSVINLIKGMDLKIIGNNRLLFRFNHVVDKKRALEGCPRNFDRNILILSEVEDEENPQPWT</sequence>
<comment type="caution">
    <text evidence="2">The sequence shown here is derived from an EMBL/GenBank/DDBJ whole genome shotgun (WGS) entry which is preliminary data.</text>
</comment>
<reference evidence="2" key="1">
    <citation type="submission" date="2020-06" db="EMBL/GenBank/DDBJ databases">
        <authorList>
            <person name="Li T."/>
            <person name="Hu X."/>
            <person name="Zhang T."/>
            <person name="Song X."/>
            <person name="Zhang H."/>
            <person name="Dai N."/>
            <person name="Sheng W."/>
            <person name="Hou X."/>
            <person name="Wei L."/>
        </authorList>
    </citation>
    <scope>NUCLEOTIDE SEQUENCE</scope>
    <source>
        <strain evidence="2">3651</strain>
        <tissue evidence="2">Leaf</tissue>
    </source>
</reference>
<dbReference type="InterPro" id="IPR025558">
    <property type="entry name" value="DUF4283"/>
</dbReference>
<protein>
    <recommendedName>
        <fullName evidence="1">DUF4283 domain-containing protein</fullName>
    </recommendedName>
</protein>
<name>A0AAE1YDX7_9LAMI</name>
<dbReference type="Proteomes" id="UP001293254">
    <property type="component" value="Unassembled WGS sequence"/>
</dbReference>
<reference evidence="2" key="2">
    <citation type="journal article" date="2024" name="Plant">
        <title>Genomic evolution and insights into agronomic trait innovations of Sesamum species.</title>
        <authorList>
            <person name="Miao H."/>
            <person name="Wang L."/>
            <person name="Qu L."/>
            <person name="Liu H."/>
            <person name="Sun Y."/>
            <person name="Le M."/>
            <person name="Wang Q."/>
            <person name="Wei S."/>
            <person name="Zheng Y."/>
            <person name="Lin W."/>
            <person name="Duan Y."/>
            <person name="Cao H."/>
            <person name="Xiong S."/>
            <person name="Wang X."/>
            <person name="Wei L."/>
            <person name="Li C."/>
            <person name="Ma Q."/>
            <person name="Ju M."/>
            <person name="Zhao R."/>
            <person name="Li G."/>
            <person name="Mu C."/>
            <person name="Tian Q."/>
            <person name="Mei H."/>
            <person name="Zhang T."/>
            <person name="Gao T."/>
            <person name="Zhang H."/>
        </authorList>
    </citation>
    <scope>NUCLEOTIDE SEQUENCE</scope>
    <source>
        <strain evidence="2">3651</strain>
    </source>
</reference>
<dbReference type="AlphaFoldDB" id="A0AAE1YDX7"/>
<evidence type="ECO:0000313" key="2">
    <source>
        <dbReference type="EMBL" id="KAK4428247.1"/>
    </source>
</evidence>
<gene>
    <name evidence="2" type="ORF">Salat_1124300</name>
</gene>